<feature type="compositionally biased region" description="Low complexity" evidence="1">
    <location>
        <begin position="185"/>
        <end position="205"/>
    </location>
</feature>
<dbReference type="RefSeq" id="WP_021836437.1">
    <property type="nucleotide sequence ID" value="NZ_CAQM01000689.1"/>
</dbReference>
<dbReference type="Proteomes" id="UP000018198">
    <property type="component" value="Unassembled WGS sequence"/>
</dbReference>
<dbReference type="InterPro" id="IPR025478">
    <property type="entry name" value="COP23"/>
</dbReference>
<gene>
    <name evidence="2" type="ORF">CWATWH0401_4114</name>
</gene>
<evidence type="ECO:0000313" key="2">
    <source>
        <dbReference type="EMBL" id="CCQ63313.1"/>
    </source>
</evidence>
<dbReference type="GO" id="GO:0005524">
    <property type="term" value="F:ATP binding"/>
    <property type="evidence" value="ECO:0007669"/>
    <property type="project" value="UniProtKB-KW"/>
</dbReference>
<reference evidence="2 3" key="1">
    <citation type="submission" date="2013-01" db="EMBL/GenBank/DDBJ databases">
        <authorList>
            <person name="Bench S."/>
        </authorList>
    </citation>
    <scope>NUCLEOTIDE SEQUENCE [LARGE SCALE GENOMIC DNA]</scope>
    <source>
        <strain evidence="2 3">WH 0401</strain>
    </source>
</reference>
<comment type="caution">
    <text evidence="2">The sequence shown here is derived from an EMBL/GenBank/DDBJ whole genome shotgun (WGS) entry which is preliminary data.</text>
</comment>
<dbReference type="Pfam" id="PF14218">
    <property type="entry name" value="COP23"/>
    <property type="match status" value="1"/>
</dbReference>
<feature type="region of interest" description="Disordered" evidence="1">
    <location>
        <begin position="178"/>
        <end position="221"/>
    </location>
</feature>
<organism evidence="2 3">
    <name type="scientific">Crocosphaera watsonii WH 0401</name>
    <dbReference type="NCBI Taxonomy" id="555881"/>
    <lineage>
        <taxon>Bacteria</taxon>
        <taxon>Bacillati</taxon>
        <taxon>Cyanobacteriota</taxon>
        <taxon>Cyanophyceae</taxon>
        <taxon>Oscillatoriophycideae</taxon>
        <taxon>Chroococcales</taxon>
        <taxon>Aphanothecaceae</taxon>
        <taxon>Crocosphaera</taxon>
    </lineage>
</organism>
<keyword evidence="2" id="KW-0067">ATP-binding</keyword>
<feature type="compositionally biased region" description="Gly residues" evidence="1">
    <location>
        <begin position="136"/>
        <end position="149"/>
    </location>
</feature>
<proteinExistence type="predicted"/>
<sequence>MQKQTQNLIVVATTFVTSSLGLVNPTQAQSVQFECAVDSQGTPVTYAQAKGKTVQIFRWTSKYFEPPYTPVQRCQEVAKRLNQFQPQVLVAGRVRNYNVICAGESCDSSGSNILLTLKPNQNPAQTLAEIDNTRDGAGGPSNQLGGGNGQKIKRSNLVTTSNGSVALNLTGHIQSAPGVPLRLGNSSQNNSNNNSSTEQLTIPPSTTSPPKPPTSDSGTVW</sequence>
<feature type="region of interest" description="Disordered" evidence="1">
    <location>
        <begin position="131"/>
        <end position="154"/>
    </location>
</feature>
<accession>T2JBT0</accession>
<keyword evidence="2" id="KW-0547">Nucleotide-binding</keyword>
<evidence type="ECO:0000256" key="1">
    <source>
        <dbReference type="SAM" id="MobiDB-lite"/>
    </source>
</evidence>
<protein>
    <submittedName>
        <fullName evidence="2">Hypothetical ATP-binding protein UPF0042,contains P-loop</fullName>
    </submittedName>
</protein>
<dbReference type="EMBL" id="CAQM01000689">
    <property type="protein sequence ID" value="CCQ63313.1"/>
    <property type="molecule type" value="Genomic_DNA"/>
</dbReference>
<name>T2JBT0_CROWT</name>
<evidence type="ECO:0000313" key="3">
    <source>
        <dbReference type="Proteomes" id="UP000018198"/>
    </source>
</evidence>
<dbReference type="AlphaFoldDB" id="T2JBT0"/>
<reference evidence="2 3" key="2">
    <citation type="submission" date="2013-09" db="EMBL/GenBank/DDBJ databases">
        <title>Whole genome comparison of six Crocosphaera watsonii strains with differing phenotypes.</title>
        <authorList>
            <person name="Bench S.R."/>
            <person name="Heller P."/>
            <person name="Frank I."/>
            <person name="Arciniega M."/>
            <person name="Shilova I.N."/>
            <person name="Zehr J.P."/>
        </authorList>
    </citation>
    <scope>NUCLEOTIDE SEQUENCE [LARGE SCALE GENOMIC DNA]</scope>
    <source>
        <strain evidence="2 3">WH 0401</strain>
    </source>
</reference>